<dbReference type="Proteomes" id="UP000184693">
    <property type="component" value="Unassembled WGS sequence"/>
</dbReference>
<dbReference type="AlphaFoldDB" id="A0A1N6ECT7"/>
<sequence>MRYLRSAVAALKWDYGSQAECDAAWQPRWNEVTLLPSFESPDMPRYLVPSSAFQLALELARAVVDGSLQLPQAERALRDSYPEMSPRAAMGYIRSYVAMRRGAKSFATTIAANAWKLYLADIAQDGAGPLSVALDTFRAHVFYIQSKTKGPEAALHQVYDEFVGVLKGMAVHETVVENLDAAVQKSLESPADERRARLASANRQPEKVVVLTRAFRRNPDVIAEVLLRAGGTCEGCGLSAPFQRVDGTPYLEVHHRLRLSGGGEDSVENAIALCPNCHRERHCGVKYASDVTK</sequence>
<dbReference type="GO" id="GO:0008270">
    <property type="term" value="F:zinc ion binding"/>
    <property type="evidence" value="ECO:0007669"/>
    <property type="project" value="InterPro"/>
</dbReference>
<accession>A0A1N6ECT7</accession>
<gene>
    <name evidence="2" type="ORF">SAMN05444168_0464</name>
</gene>
<dbReference type="InterPro" id="IPR002711">
    <property type="entry name" value="HNH"/>
</dbReference>
<dbReference type="EMBL" id="FSRM01000001">
    <property type="protein sequence ID" value="SIN80823.1"/>
    <property type="molecule type" value="Genomic_DNA"/>
</dbReference>
<evidence type="ECO:0000313" key="3">
    <source>
        <dbReference type="Proteomes" id="UP000184693"/>
    </source>
</evidence>
<dbReference type="GO" id="GO:0004519">
    <property type="term" value="F:endonuclease activity"/>
    <property type="evidence" value="ECO:0007669"/>
    <property type="project" value="InterPro"/>
</dbReference>
<dbReference type="GO" id="GO:0003676">
    <property type="term" value="F:nucleic acid binding"/>
    <property type="evidence" value="ECO:0007669"/>
    <property type="project" value="InterPro"/>
</dbReference>
<protein>
    <submittedName>
        <fullName evidence="2">5-methylcytosine-specific restriction enzyme A</fullName>
    </submittedName>
</protein>
<proteinExistence type="predicted"/>
<name>A0A1N6ECT7_9BURK</name>
<dbReference type="RefSeq" id="WP_074262796.1">
    <property type="nucleotide sequence ID" value="NZ_FSRM01000001.1"/>
</dbReference>
<dbReference type="InterPro" id="IPR003615">
    <property type="entry name" value="HNH_nuc"/>
</dbReference>
<reference evidence="2 3" key="1">
    <citation type="submission" date="2016-11" db="EMBL/GenBank/DDBJ databases">
        <authorList>
            <person name="Jaros S."/>
            <person name="Januszkiewicz K."/>
            <person name="Wedrychowicz H."/>
        </authorList>
    </citation>
    <scope>NUCLEOTIDE SEQUENCE [LARGE SCALE GENOMIC DNA]</scope>
    <source>
        <strain evidence="2 3">GAS86</strain>
    </source>
</reference>
<dbReference type="CDD" id="cd00085">
    <property type="entry name" value="HNHc"/>
    <property type="match status" value="1"/>
</dbReference>
<organism evidence="2 3">
    <name type="scientific">Paraburkholderia phenazinium</name>
    <dbReference type="NCBI Taxonomy" id="60549"/>
    <lineage>
        <taxon>Bacteria</taxon>
        <taxon>Pseudomonadati</taxon>
        <taxon>Pseudomonadota</taxon>
        <taxon>Betaproteobacteria</taxon>
        <taxon>Burkholderiales</taxon>
        <taxon>Burkholderiaceae</taxon>
        <taxon>Paraburkholderia</taxon>
    </lineage>
</organism>
<feature type="domain" description="HNH nuclease" evidence="1">
    <location>
        <begin position="220"/>
        <end position="279"/>
    </location>
</feature>
<dbReference type="SMART" id="SM00507">
    <property type="entry name" value="HNHc"/>
    <property type="match status" value="1"/>
</dbReference>
<evidence type="ECO:0000313" key="2">
    <source>
        <dbReference type="EMBL" id="SIN80823.1"/>
    </source>
</evidence>
<dbReference type="Gene3D" id="1.10.30.50">
    <property type="match status" value="1"/>
</dbReference>
<dbReference type="Pfam" id="PF01844">
    <property type="entry name" value="HNH"/>
    <property type="match status" value="1"/>
</dbReference>
<evidence type="ECO:0000259" key="1">
    <source>
        <dbReference type="SMART" id="SM00507"/>
    </source>
</evidence>